<feature type="transmembrane region" description="Helical" evidence="8">
    <location>
        <begin position="27"/>
        <end position="47"/>
    </location>
</feature>
<evidence type="ECO:0000256" key="1">
    <source>
        <dbReference type="ARBA" id="ARBA00004141"/>
    </source>
</evidence>
<evidence type="ECO:0000256" key="6">
    <source>
        <dbReference type="ARBA" id="ARBA00023136"/>
    </source>
</evidence>
<feature type="domain" description="Peptidase S54 rhomboid" evidence="9">
    <location>
        <begin position="69"/>
        <end position="215"/>
    </location>
</feature>
<comment type="similarity">
    <text evidence="2">Belongs to the peptidase S54 family.</text>
</comment>
<protein>
    <submittedName>
        <fullName evidence="10">Rhomboid family intramembrane serine protease</fullName>
        <ecNumber evidence="10">3.4.21.-</ecNumber>
    </submittedName>
</protein>
<keyword evidence="3 8" id="KW-0812">Transmembrane</keyword>
<dbReference type="Gene3D" id="1.20.1540.10">
    <property type="entry name" value="Rhomboid-like"/>
    <property type="match status" value="1"/>
</dbReference>
<feature type="transmembrane region" description="Helical" evidence="8">
    <location>
        <begin position="111"/>
        <end position="133"/>
    </location>
</feature>
<dbReference type="Proteomes" id="UP001445732">
    <property type="component" value="Unassembled WGS sequence"/>
</dbReference>
<dbReference type="PANTHER" id="PTHR43731:SF14">
    <property type="entry name" value="PRESENILIN-ASSOCIATED RHOMBOID-LIKE PROTEIN, MITOCHONDRIAL"/>
    <property type="match status" value="1"/>
</dbReference>
<keyword evidence="6 8" id="KW-0472">Membrane</keyword>
<comment type="subcellular location">
    <subcellularLocation>
        <location evidence="1">Membrane</location>
        <topology evidence="1">Multi-pass membrane protein</topology>
    </subcellularLocation>
</comment>
<feature type="transmembrane region" description="Helical" evidence="8">
    <location>
        <begin position="83"/>
        <end position="104"/>
    </location>
</feature>
<dbReference type="InterPro" id="IPR035952">
    <property type="entry name" value="Rhomboid-like_sf"/>
</dbReference>
<keyword evidence="10" id="KW-0645">Protease</keyword>
<evidence type="ECO:0000256" key="8">
    <source>
        <dbReference type="SAM" id="Phobius"/>
    </source>
</evidence>
<dbReference type="SUPFAM" id="SSF144091">
    <property type="entry name" value="Rhomboid-like"/>
    <property type="match status" value="1"/>
</dbReference>
<dbReference type="PANTHER" id="PTHR43731">
    <property type="entry name" value="RHOMBOID PROTEASE"/>
    <property type="match status" value="1"/>
</dbReference>
<dbReference type="GO" id="GO:0006508">
    <property type="term" value="P:proteolysis"/>
    <property type="evidence" value="ECO:0007669"/>
    <property type="project" value="UniProtKB-KW"/>
</dbReference>
<evidence type="ECO:0000259" key="9">
    <source>
        <dbReference type="Pfam" id="PF01694"/>
    </source>
</evidence>
<sequence length="240" mass="24819">MTQGAAHLEAMEPSDGRFDGPPPRERIFNVPLVALSLGASMPALYWFQERAHTYWLELAFRPVDLAEGRYAGLVTSMLVHGGWAHALMNAVGALTFGAPLARLFGGGTGVGVFLALYIVSGAAATLGYGLLHWGGLDPLVGASGGVFGLIGAASRLLGGRGRVLPLTDGGVIRSAIAWMGVNAVIGLIGFAPGAEGARIAWEAHAFGFLFGILAIGPLARVFARPDERFDSAAGTGDPVP</sequence>
<dbReference type="EMBL" id="JBEGDD010000007">
    <property type="protein sequence ID" value="MEQ7155440.1"/>
    <property type="molecule type" value="Genomic_DNA"/>
</dbReference>
<dbReference type="RefSeq" id="WP_349684602.1">
    <property type="nucleotide sequence ID" value="NZ_JBEGDD010000007.1"/>
</dbReference>
<feature type="transmembrane region" description="Helical" evidence="8">
    <location>
        <begin position="170"/>
        <end position="191"/>
    </location>
</feature>
<comment type="caution">
    <text evidence="10">The sequence shown here is derived from an EMBL/GenBank/DDBJ whole genome shotgun (WGS) entry which is preliminary data.</text>
</comment>
<evidence type="ECO:0000256" key="3">
    <source>
        <dbReference type="ARBA" id="ARBA00022692"/>
    </source>
</evidence>
<keyword evidence="11" id="KW-1185">Reference proteome</keyword>
<evidence type="ECO:0000256" key="7">
    <source>
        <dbReference type="SAM" id="MobiDB-lite"/>
    </source>
</evidence>
<evidence type="ECO:0000256" key="5">
    <source>
        <dbReference type="ARBA" id="ARBA00022989"/>
    </source>
</evidence>
<evidence type="ECO:0000256" key="2">
    <source>
        <dbReference type="ARBA" id="ARBA00009045"/>
    </source>
</evidence>
<feature type="region of interest" description="Disordered" evidence="7">
    <location>
        <begin position="1"/>
        <end position="20"/>
    </location>
</feature>
<gene>
    <name evidence="10" type="ORF">ABN401_09470</name>
</gene>
<dbReference type="GO" id="GO:0008233">
    <property type="term" value="F:peptidase activity"/>
    <property type="evidence" value="ECO:0007669"/>
    <property type="project" value="UniProtKB-KW"/>
</dbReference>
<evidence type="ECO:0000313" key="10">
    <source>
        <dbReference type="EMBL" id="MEQ7155440.1"/>
    </source>
</evidence>
<keyword evidence="4 10" id="KW-0378">Hydrolase</keyword>
<keyword evidence="5 8" id="KW-1133">Transmembrane helix</keyword>
<evidence type="ECO:0000313" key="11">
    <source>
        <dbReference type="Proteomes" id="UP001445732"/>
    </source>
</evidence>
<evidence type="ECO:0000256" key="4">
    <source>
        <dbReference type="ARBA" id="ARBA00022801"/>
    </source>
</evidence>
<accession>A0ABV1NP91</accession>
<dbReference type="EC" id="3.4.21.-" evidence="10"/>
<feature type="transmembrane region" description="Helical" evidence="8">
    <location>
        <begin position="139"/>
        <end position="158"/>
    </location>
</feature>
<dbReference type="InterPro" id="IPR050925">
    <property type="entry name" value="Rhomboid_protease_S54"/>
</dbReference>
<dbReference type="Pfam" id="PF01694">
    <property type="entry name" value="Rhomboid"/>
    <property type="match status" value="1"/>
</dbReference>
<reference evidence="10 11" key="1">
    <citation type="submission" date="2024-06" db="EMBL/GenBank/DDBJ databases">
        <title>Brevundimonas sp. C11.</title>
        <authorList>
            <person name="Maltman C."/>
        </authorList>
    </citation>
    <scope>NUCLEOTIDE SEQUENCE [LARGE SCALE GENOMIC DNA]</scope>
    <source>
        <strain evidence="10 11">C11</strain>
    </source>
</reference>
<feature type="transmembrane region" description="Helical" evidence="8">
    <location>
        <begin position="203"/>
        <end position="223"/>
    </location>
</feature>
<organism evidence="10 11">
    <name type="scientific">Brevundimonas aurifodinae</name>
    <dbReference type="NCBI Taxonomy" id="1508312"/>
    <lineage>
        <taxon>Bacteria</taxon>
        <taxon>Pseudomonadati</taxon>
        <taxon>Pseudomonadota</taxon>
        <taxon>Alphaproteobacteria</taxon>
        <taxon>Caulobacterales</taxon>
        <taxon>Caulobacteraceae</taxon>
        <taxon>Brevundimonas</taxon>
    </lineage>
</organism>
<proteinExistence type="inferred from homology"/>
<name>A0ABV1NP91_9CAUL</name>
<dbReference type="InterPro" id="IPR022764">
    <property type="entry name" value="Peptidase_S54_rhomboid_dom"/>
</dbReference>